<accession>A0A1S0TGE0</accession>
<proteinExistence type="predicted"/>
<reference evidence="2" key="1">
    <citation type="submission" date="2012-04" db="EMBL/GenBank/DDBJ databases">
        <title>The Genome Sequence of Loa loa.</title>
        <authorList>
            <consortium name="The Broad Institute Genome Sequencing Platform"/>
            <consortium name="Broad Institute Genome Sequencing Center for Infectious Disease"/>
            <person name="Nutman T.B."/>
            <person name="Fink D.L."/>
            <person name="Russ C."/>
            <person name="Young S."/>
            <person name="Zeng Q."/>
            <person name="Gargeya S."/>
            <person name="Alvarado L."/>
            <person name="Berlin A."/>
            <person name="Chapman S.B."/>
            <person name="Chen Z."/>
            <person name="Freedman E."/>
            <person name="Gellesch M."/>
            <person name="Goldberg J."/>
            <person name="Griggs A."/>
            <person name="Gujja S."/>
            <person name="Heilman E.R."/>
            <person name="Heiman D."/>
            <person name="Howarth C."/>
            <person name="Mehta T."/>
            <person name="Neiman D."/>
            <person name="Pearson M."/>
            <person name="Roberts A."/>
            <person name="Saif S."/>
            <person name="Shea T."/>
            <person name="Shenoy N."/>
            <person name="Sisk P."/>
            <person name="Stolte C."/>
            <person name="Sykes S."/>
            <person name="White J."/>
            <person name="Yandava C."/>
            <person name="Haas B."/>
            <person name="Henn M.R."/>
            <person name="Nusbaum C."/>
            <person name="Birren B."/>
        </authorList>
    </citation>
    <scope>NUCLEOTIDE SEQUENCE [LARGE SCALE GENOMIC DNA]</scope>
</reference>
<dbReference type="AlphaFoldDB" id="A0A1S0TGE0"/>
<dbReference type="EMBL" id="JH713124">
    <property type="protein sequence ID" value="EFO13415.1"/>
    <property type="molecule type" value="Genomic_DNA"/>
</dbReference>
<dbReference type="GeneID" id="9952599"/>
<organism evidence="2">
    <name type="scientific">Loa loa</name>
    <name type="common">Eye worm</name>
    <name type="synonym">Filaria loa</name>
    <dbReference type="NCBI Taxonomy" id="7209"/>
    <lineage>
        <taxon>Eukaryota</taxon>
        <taxon>Metazoa</taxon>
        <taxon>Ecdysozoa</taxon>
        <taxon>Nematoda</taxon>
        <taxon>Chromadorea</taxon>
        <taxon>Rhabditida</taxon>
        <taxon>Spirurina</taxon>
        <taxon>Spiruromorpha</taxon>
        <taxon>Filarioidea</taxon>
        <taxon>Onchocercidae</taxon>
        <taxon>Loa</taxon>
    </lineage>
</organism>
<feature type="compositionally biased region" description="Polar residues" evidence="1">
    <location>
        <begin position="49"/>
        <end position="59"/>
    </location>
</feature>
<evidence type="ECO:0000313" key="2">
    <source>
        <dbReference type="EMBL" id="EFO13415.1"/>
    </source>
</evidence>
<gene>
    <name evidence="2" type="ORF">LOAG_15116</name>
</gene>
<protein>
    <submittedName>
        <fullName evidence="2">Uncharacterized protein</fullName>
    </submittedName>
</protein>
<evidence type="ECO:0000256" key="1">
    <source>
        <dbReference type="SAM" id="MobiDB-lite"/>
    </source>
</evidence>
<name>A0A1S0TGE0_LOALO</name>
<dbReference type="RefSeq" id="XP_003150654.1">
    <property type="nucleotide sequence ID" value="XM_003150606.1"/>
</dbReference>
<feature type="region of interest" description="Disordered" evidence="1">
    <location>
        <begin position="49"/>
        <end position="71"/>
    </location>
</feature>
<dbReference type="CTD" id="9952599"/>
<dbReference type="KEGG" id="loa:LOAG_15116"/>
<dbReference type="InParanoid" id="A0A1S0TGE0"/>
<sequence length="109" mass="11840">MHAVCGDGAGTTHIEIGRITGGFVPSDNVGIHIFIRSAISRISNAMCKTKNNNTSQPMQRLSPMPFSGDENFRRTGERLQQELSFIRNLTVNPIGSNLSSTFTSAGKDE</sequence>